<reference evidence="1 2" key="1">
    <citation type="submission" date="2018-06" db="EMBL/GenBank/DDBJ databases">
        <authorList>
            <consortium name="Pathogen Informatics"/>
            <person name="Doyle S."/>
        </authorList>
    </citation>
    <scope>NUCLEOTIDE SEQUENCE [LARGE SCALE GENOMIC DNA]</scope>
    <source>
        <strain evidence="1 2">NCTC4524</strain>
    </source>
</reference>
<gene>
    <name evidence="1" type="ORF">NCTC4524_03241</name>
</gene>
<proteinExistence type="predicted"/>
<sequence>MTSPALFERVAEAIEAQHRRALREYAIAEFVWFWRGDAVIDSAASPVAGYSQHAA</sequence>
<evidence type="ECO:0000313" key="2">
    <source>
        <dbReference type="Proteomes" id="UP000254945"/>
    </source>
</evidence>
<evidence type="ECO:0000313" key="1">
    <source>
        <dbReference type="EMBL" id="SUA27271.1"/>
    </source>
</evidence>
<dbReference type="EMBL" id="UGQQ01000002">
    <property type="protein sequence ID" value="SUA27271.1"/>
    <property type="molecule type" value="Genomic_DNA"/>
</dbReference>
<organism evidence="1 2">
    <name type="scientific">Mycolicibacterium senegalense</name>
    <dbReference type="NCBI Taxonomy" id="1796"/>
    <lineage>
        <taxon>Bacteria</taxon>
        <taxon>Bacillati</taxon>
        <taxon>Actinomycetota</taxon>
        <taxon>Actinomycetes</taxon>
        <taxon>Mycobacteriales</taxon>
        <taxon>Mycobacteriaceae</taxon>
        <taxon>Mycolicibacterium</taxon>
    </lineage>
</organism>
<dbReference type="AlphaFoldDB" id="A0A378W4X3"/>
<dbReference type="Proteomes" id="UP000254945">
    <property type="component" value="Unassembled WGS sequence"/>
</dbReference>
<protein>
    <submittedName>
        <fullName evidence="1">Uncharacterized protein</fullName>
    </submittedName>
</protein>
<name>A0A378W4X3_9MYCO</name>
<accession>A0A378W4X3</accession>